<organism evidence="3 4">
    <name type="scientific">Cyanobium usitatum str. Tous</name>
    <dbReference type="NCBI Taxonomy" id="2116684"/>
    <lineage>
        <taxon>Bacteria</taxon>
        <taxon>Bacillati</taxon>
        <taxon>Cyanobacteriota</taxon>
        <taxon>Cyanophyceae</taxon>
        <taxon>Synechococcales</taxon>
        <taxon>Prochlorococcaceae</taxon>
        <taxon>Cyanobium</taxon>
    </lineage>
</organism>
<feature type="domain" description="M23ase beta-sheet core" evidence="2">
    <location>
        <begin position="50"/>
        <end position="154"/>
    </location>
</feature>
<name>A0A2P7MXS4_9CYAN</name>
<evidence type="ECO:0000313" key="4">
    <source>
        <dbReference type="Proteomes" id="UP000243002"/>
    </source>
</evidence>
<accession>A0A2P7MXS4</accession>
<dbReference type="InterPro" id="IPR016047">
    <property type="entry name" value="M23ase_b-sheet_dom"/>
</dbReference>
<comment type="caution">
    <text evidence="3">The sequence shown here is derived from an EMBL/GenBank/DDBJ whole genome shotgun (WGS) entry which is preliminary data.</text>
</comment>
<dbReference type="InterPro" id="IPR050570">
    <property type="entry name" value="Cell_wall_metabolism_enzyme"/>
</dbReference>
<reference evidence="3 4" key="1">
    <citation type="journal article" date="2018" name="Environ. Microbiol.">
        <title>Ecological and genomic features of two widespread freshwater picocyanobacteria.</title>
        <authorList>
            <person name="Cabello-Yeves P.J."/>
            <person name="Picazo A."/>
            <person name="Camacho A."/>
            <person name="Callieri C."/>
            <person name="Rosselli R."/>
            <person name="Roda-Garcia J.J."/>
            <person name="Coutinho F.H."/>
            <person name="Rodriguez-Valera F."/>
        </authorList>
    </citation>
    <scope>NUCLEOTIDE SEQUENCE [LARGE SCALE GENOMIC DNA]</scope>
    <source>
        <strain evidence="3 4">Tous</strain>
    </source>
</reference>
<evidence type="ECO:0000259" key="2">
    <source>
        <dbReference type="Pfam" id="PF01551"/>
    </source>
</evidence>
<dbReference type="Pfam" id="PF01551">
    <property type="entry name" value="Peptidase_M23"/>
    <property type="match status" value="1"/>
</dbReference>
<sequence>MFSGSAGLLLSSSAGLAQSRWQMGVFPVTSFLAYTSHFGTRTGPWGRVEPHYGLDIAAPMGSPIRNWWAGSVQDVINDGGCGLGLVIRSGDYEHIYCHLSGRVSGGTYSSGQVLLRQGQGVRTGQLIGHVGMSGRTTGPHLHWGMRHGGRWLDPAQILRAMAAGRRQQPGRATAPKAPPATRVALIR</sequence>
<dbReference type="EMBL" id="PXXO01000005">
    <property type="protein sequence ID" value="PSJ06039.1"/>
    <property type="molecule type" value="Genomic_DNA"/>
</dbReference>
<dbReference type="PANTHER" id="PTHR21666:SF293">
    <property type="entry name" value="SLL1488 PROTEIN"/>
    <property type="match status" value="1"/>
</dbReference>
<evidence type="ECO:0000256" key="1">
    <source>
        <dbReference type="SAM" id="MobiDB-lite"/>
    </source>
</evidence>
<dbReference type="SUPFAM" id="SSF51261">
    <property type="entry name" value="Duplicated hybrid motif"/>
    <property type="match status" value="1"/>
</dbReference>
<dbReference type="Proteomes" id="UP000243002">
    <property type="component" value="Unassembled WGS sequence"/>
</dbReference>
<gene>
    <name evidence="3" type="ORF">C7K55_05650</name>
</gene>
<dbReference type="Gene3D" id="2.70.70.10">
    <property type="entry name" value="Glucose Permease (Domain IIA)"/>
    <property type="match status" value="1"/>
</dbReference>
<feature type="region of interest" description="Disordered" evidence="1">
    <location>
        <begin position="165"/>
        <end position="187"/>
    </location>
</feature>
<proteinExistence type="predicted"/>
<protein>
    <submittedName>
        <fullName evidence="3">M23 family peptidase</fullName>
    </submittedName>
</protein>
<dbReference type="AlphaFoldDB" id="A0A2P7MXS4"/>
<evidence type="ECO:0000313" key="3">
    <source>
        <dbReference type="EMBL" id="PSJ06039.1"/>
    </source>
</evidence>
<dbReference type="InterPro" id="IPR011055">
    <property type="entry name" value="Dup_hybrid_motif"/>
</dbReference>
<dbReference type="CDD" id="cd12797">
    <property type="entry name" value="M23_peptidase"/>
    <property type="match status" value="1"/>
</dbReference>
<dbReference type="PANTHER" id="PTHR21666">
    <property type="entry name" value="PEPTIDASE-RELATED"/>
    <property type="match status" value="1"/>
</dbReference>
<feature type="compositionally biased region" description="Low complexity" evidence="1">
    <location>
        <begin position="169"/>
        <end position="187"/>
    </location>
</feature>
<keyword evidence="4" id="KW-1185">Reference proteome</keyword>
<dbReference type="OrthoDB" id="507840at2"/>
<dbReference type="GO" id="GO:0004222">
    <property type="term" value="F:metalloendopeptidase activity"/>
    <property type="evidence" value="ECO:0007669"/>
    <property type="project" value="TreeGrafter"/>
</dbReference>